<keyword evidence="1" id="KW-1133">Transmembrane helix</keyword>
<dbReference type="Ensembl" id="ENSGMOT00000064281.1">
    <property type="protein sequence ID" value="ENSGMOP00000033723.1"/>
    <property type="gene ID" value="ENSGMOG00000036513.1"/>
</dbReference>
<evidence type="ECO:0000313" key="3">
    <source>
        <dbReference type="Proteomes" id="UP000694546"/>
    </source>
</evidence>
<keyword evidence="1" id="KW-0812">Transmembrane</keyword>
<reference evidence="2" key="1">
    <citation type="submission" date="2025-08" db="UniProtKB">
        <authorList>
            <consortium name="Ensembl"/>
        </authorList>
    </citation>
    <scope>IDENTIFICATION</scope>
</reference>
<protein>
    <submittedName>
        <fullName evidence="2">Uncharacterized protein</fullName>
    </submittedName>
</protein>
<proteinExistence type="predicted"/>
<sequence length="268" mass="30145">MASVWISDRQHQAAFTTVCLRFVLVLDCYGSLSHILYLTVTFYILIYTILYTNILFYICFRKMLTDASQQETVASVDTVESVDTGDQPLPSSTSDAGTQCFLKPPRWSHGSLAAVKLENIMMRAALLKDVRQLSPQHQTFSLEAYHSLILHFAPKHTGFSYLGMYSRLLLAALHYNHNANRETARRSDGTEKYCVRYPRFRKGAHVVRPIKEAASYGYATSLMKALRESYANSPAVLREVGANLSSDAPAPIAKSFEQIPKEEAISLY</sequence>
<keyword evidence="3" id="KW-1185">Reference proteome</keyword>
<dbReference type="PANTHER" id="PTHR31751">
    <property type="entry name" value="SI:CH211-108C17.2-RELATED-RELATED"/>
    <property type="match status" value="1"/>
</dbReference>
<name>A0A8C5ALN9_GADMO</name>
<dbReference type="Proteomes" id="UP000694546">
    <property type="component" value="Chromosome 4"/>
</dbReference>
<reference evidence="2" key="2">
    <citation type="submission" date="2025-09" db="UniProtKB">
        <authorList>
            <consortium name="Ensembl"/>
        </authorList>
    </citation>
    <scope>IDENTIFICATION</scope>
</reference>
<dbReference type="PANTHER" id="PTHR31751:SF42">
    <property type="entry name" value="PROTEIN CBG10204"/>
    <property type="match status" value="1"/>
</dbReference>
<evidence type="ECO:0000313" key="2">
    <source>
        <dbReference type="Ensembl" id="ENSGMOP00000033723.1"/>
    </source>
</evidence>
<feature type="transmembrane region" description="Helical" evidence="1">
    <location>
        <begin position="35"/>
        <end position="60"/>
    </location>
</feature>
<keyword evidence="1" id="KW-0472">Membrane</keyword>
<organism evidence="2 3">
    <name type="scientific">Gadus morhua</name>
    <name type="common">Atlantic cod</name>
    <dbReference type="NCBI Taxonomy" id="8049"/>
    <lineage>
        <taxon>Eukaryota</taxon>
        <taxon>Metazoa</taxon>
        <taxon>Chordata</taxon>
        <taxon>Craniata</taxon>
        <taxon>Vertebrata</taxon>
        <taxon>Euteleostomi</taxon>
        <taxon>Actinopterygii</taxon>
        <taxon>Neopterygii</taxon>
        <taxon>Teleostei</taxon>
        <taxon>Neoteleostei</taxon>
        <taxon>Acanthomorphata</taxon>
        <taxon>Zeiogadaria</taxon>
        <taxon>Gadariae</taxon>
        <taxon>Gadiformes</taxon>
        <taxon>Gadoidei</taxon>
        <taxon>Gadidae</taxon>
        <taxon>Gadus</taxon>
    </lineage>
</organism>
<dbReference type="AlphaFoldDB" id="A0A8C5ALN9"/>
<dbReference type="GeneTree" id="ENSGT00940000164945"/>
<evidence type="ECO:0000256" key="1">
    <source>
        <dbReference type="SAM" id="Phobius"/>
    </source>
</evidence>
<accession>A0A8C5ALN9</accession>